<dbReference type="SUPFAM" id="SSF52467">
    <property type="entry name" value="DHS-like NAD/FAD-binding domain"/>
    <property type="match status" value="1"/>
</dbReference>
<evidence type="ECO:0000313" key="11">
    <source>
        <dbReference type="Proteomes" id="UP000184474"/>
    </source>
</evidence>
<comment type="pathway">
    <text evidence="7">Quinol/quinone metabolism; 1,4-dihydroxy-2-naphthoate biosynthesis; 1,4-dihydroxy-2-naphthoate from chorismate: step 2/7.</text>
</comment>
<evidence type="ECO:0000256" key="3">
    <source>
        <dbReference type="ARBA" id="ARBA00022723"/>
    </source>
</evidence>
<keyword evidence="1 7" id="KW-0474">Menaquinone biosynthesis</keyword>
<dbReference type="InterPro" id="IPR029061">
    <property type="entry name" value="THDP-binding"/>
</dbReference>
<comment type="catalytic activity">
    <reaction evidence="7">
        <text>isochorismate + 2-oxoglutarate + H(+) = 5-enolpyruvoyl-6-hydroxy-2-succinyl-cyclohex-3-ene-1-carboxylate + CO2</text>
        <dbReference type="Rhea" id="RHEA:25593"/>
        <dbReference type="ChEBI" id="CHEBI:15378"/>
        <dbReference type="ChEBI" id="CHEBI:16526"/>
        <dbReference type="ChEBI" id="CHEBI:16810"/>
        <dbReference type="ChEBI" id="CHEBI:29780"/>
        <dbReference type="ChEBI" id="CHEBI:58818"/>
        <dbReference type="EC" id="2.2.1.9"/>
    </reaction>
</comment>
<protein>
    <recommendedName>
        <fullName evidence="7">2-succinyl-5-enolpyruvyl-6-hydroxy-3-cyclohexene-1-carboxylate synthase</fullName>
        <shortName evidence="7">SEPHCHC synthase</shortName>
        <ecNumber evidence="7">2.2.1.9</ecNumber>
    </recommendedName>
    <alternativeName>
        <fullName evidence="7">Menaquinone biosynthesis protein MenD</fullName>
    </alternativeName>
</protein>
<evidence type="ECO:0000256" key="4">
    <source>
        <dbReference type="ARBA" id="ARBA00022842"/>
    </source>
</evidence>
<dbReference type="InterPro" id="IPR004433">
    <property type="entry name" value="MenaQ_synth_MenD"/>
</dbReference>
<dbReference type="GO" id="GO:0009234">
    <property type="term" value="P:menaquinone biosynthetic process"/>
    <property type="evidence" value="ECO:0007669"/>
    <property type="project" value="UniProtKB-UniRule"/>
</dbReference>
<comment type="cofactor">
    <cofactor evidence="7">
        <name>thiamine diphosphate</name>
        <dbReference type="ChEBI" id="CHEBI:58937"/>
    </cofactor>
    <text evidence="7">Binds 1 thiamine pyrophosphate per subunit.</text>
</comment>
<proteinExistence type="inferred from homology"/>
<dbReference type="Proteomes" id="UP000184474">
    <property type="component" value="Unassembled WGS sequence"/>
</dbReference>
<comment type="similarity">
    <text evidence="7">Belongs to the TPP enzyme family. MenD subfamily.</text>
</comment>
<dbReference type="EMBL" id="FRAA01000001">
    <property type="protein sequence ID" value="SHJ51027.1"/>
    <property type="molecule type" value="Genomic_DNA"/>
</dbReference>
<keyword evidence="3 7" id="KW-0479">Metal-binding</keyword>
<dbReference type="Gene3D" id="3.40.50.1220">
    <property type="entry name" value="TPP-binding domain"/>
    <property type="match status" value="1"/>
</dbReference>
<evidence type="ECO:0000256" key="2">
    <source>
        <dbReference type="ARBA" id="ARBA00022679"/>
    </source>
</evidence>
<keyword evidence="4 7" id="KW-0460">Magnesium</keyword>
<comment type="function">
    <text evidence="7">Catalyzes the thiamine diphosphate-dependent decarboxylation of 2-oxoglutarate and the subsequent addition of the resulting succinic semialdehyde-thiamine pyrophosphate anion to isochorismate to yield 2-succinyl-5-enolpyruvyl-6-hydroxy-3-cyclohexene-1-carboxylate (SEPHCHC).</text>
</comment>
<keyword evidence="2 7" id="KW-0808">Transferase</keyword>
<dbReference type="PIRSF" id="PIRSF004983">
    <property type="entry name" value="MenD"/>
    <property type="match status" value="1"/>
</dbReference>
<evidence type="ECO:0000259" key="8">
    <source>
        <dbReference type="Pfam" id="PF02776"/>
    </source>
</evidence>
<dbReference type="InterPro" id="IPR029035">
    <property type="entry name" value="DHS-like_NAD/FAD-binding_dom"/>
</dbReference>
<dbReference type="AlphaFoldDB" id="A0A1M6JWF0"/>
<dbReference type="STRING" id="156994.SAMN04488028_101347"/>
<accession>A0A1M6JWF0</accession>
<feature type="domain" description="Thiamine pyrophosphate enzyme N-terminal TPP-binding" evidence="8">
    <location>
        <begin position="11"/>
        <end position="113"/>
    </location>
</feature>
<dbReference type="GO" id="GO:0000287">
    <property type="term" value="F:magnesium ion binding"/>
    <property type="evidence" value="ECO:0007669"/>
    <property type="project" value="UniProtKB-UniRule"/>
</dbReference>
<dbReference type="Gene3D" id="3.40.50.970">
    <property type="match status" value="2"/>
</dbReference>
<dbReference type="PANTHER" id="PTHR42916">
    <property type="entry name" value="2-SUCCINYL-5-ENOLPYRUVYL-6-HYDROXY-3-CYCLOHEXENE-1-CARBOXYLATE SYNTHASE"/>
    <property type="match status" value="1"/>
</dbReference>
<dbReference type="UniPathway" id="UPA00079"/>
<comment type="subunit">
    <text evidence="7">Homodimer.</text>
</comment>
<evidence type="ECO:0000256" key="7">
    <source>
        <dbReference type="HAMAP-Rule" id="MF_01659"/>
    </source>
</evidence>
<dbReference type="CDD" id="cd02009">
    <property type="entry name" value="TPP_SHCHC_synthase"/>
    <property type="match status" value="1"/>
</dbReference>
<dbReference type="InterPro" id="IPR012001">
    <property type="entry name" value="Thiamin_PyroP_enz_TPP-bd_dom"/>
</dbReference>
<reference evidence="11" key="1">
    <citation type="submission" date="2016-11" db="EMBL/GenBank/DDBJ databases">
        <authorList>
            <person name="Varghese N."/>
            <person name="Submissions S."/>
        </authorList>
    </citation>
    <scope>NUCLEOTIDE SEQUENCE [LARGE SCALE GENOMIC DNA]</scope>
    <source>
        <strain evidence="11">DSM 26134</strain>
    </source>
</reference>
<name>A0A1M6JWF0_REIAG</name>
<dbReference type="GO" id="GO:0030145">
    <property type="term" value="F:manganese ion binding"/>
    <property type="evidence" value="ECO:0007669"/>
    <property type="project" value="UniProtKB-UniRule"/>
</dbReference>
<evidence type="ECO:0000256" key="1">
    <source>
        <dbReference type="ARBA" id="ARBA00022428"/>
    </source>
</evidence>
<dbReference type="Pfam" id="PF02776">
    <property type="entry name" value="TPP_enzyme_N"/>
    <property type="match status" value="1"/>
</dbReference>
<dbReference type="HAMAP" id="MF_01659">
    <property type="entry name" value="MenD"/>
    <property type="match status" value="1"/>
</dbReference>
<evidence type="ECO:0000256" key="5">
    <source>
        <dbReference type="ARBA" id="ARBA00023052"/>
    </source>
</evidence>
<dbReference type="EC" id="2.2.1.9" evidence="7"/>
<organism evidence="10 11">
    <name type="scientific">Reichenbachiella agariperforans</name>
    <dbReference type="NCBI Taxonomy" id="156994"/>
    <lineage>
        <taxon>Bacteria</taxon>
        <taxon>Pseudomonadati</taxon>
        <taxon>Bacteroidota</taxon>
        <taxon>Cytophagia</taxon>
        <taxon>Cytophagales</taxon>
        <taxon>Reichenbachiellaceae</taxon>
        <taxon>Reichenbachiella</taxon>
    </lineage>
</organism>
<dbReference type="InterPro" id="IPR032264">
    <property type="entry name" value="MenD_middle"/>
</dbReference>
<sequence>MDLQSTFDIPELCHQYGVQHAVISPGSRNAALTIAFARHPEIQCYSVPDERSAAFIALGLSLKTHQPTVLICTSGSAGLNYAPAVAEAYFNQVPLLILTADRPADLIGKRDGQTIYQQSLYGSHAKAYFDFPSFDENLETTHTCIHQALQACTSDASGPVQVNVPFKEPFYPEQNKTYQATNGLQAVVQADSSSTWDKSLLNQLTHYSKILIIAGQGHKEEKLITTLNQLSTKHNIPVIADVISNCHEVAQAIQHQDLFLINRDPSLQPDLIISFGLSVISKNLKLFLRGCKNLTHWHITPNQDAADTYDHLSEVIAIDTLAFISEWLNTQQEAKAAQQQFFTEWQNANQSAQALISDINPRDWTETTIYKTMLEHIPAHTDLHLANSMAVRYANTLAVKNQLAIYCNRGTSGIDGSNSTAVGTCLASGTNTLLLTGDVAFLYDRNAFWHNHLPDNLHIVVFNNNGGGIFRMIDGPAAQPELKTFFETDQRSSASHVAHEFGFRYLTAHSWEDLDTSWDTFFDFSQGRILLEVFSDAEENKRAYKQLFKKMKDLSSRH</sequence>
<evidence type="ECO:0000259" key="9">
    <source>
        <dbReference type="Pfam" id="PF16582"/>
    </source>
</evidence>
<dbReference type="Pfam" id="PF16582">
    <property type="entry name" value="TPP_enzyme_M_2"/>
    <property type="match status" value="1"/>
</dbReference>
<dbReference type="CDD" id="cd07037">
    <property type="entry name" value="TPP_PYR_MenD"/>
    <property type="match status" value="1"/>
</dbReference>
<keyword evidence="11" id="KW-1185">Reference proteome</keyword>
<evidence type="ECO:0000256" key="6">
    <source>
        <dbReference type="ARBA" id="ARBA00023211"/>
    </source>
</evidence>
<dbReference type="GO" id="GO:0070204">
    <property type="term" value="F:2-succinyl-5-enolpyruvyl-6-hydroxy-3-cyclohexene-1-carboxylic-acid synthase activity"/>
    <property type="evidence" value="ECO:0007669"/>
    <property type="project" value="UniProtKB-UniRule"/>
</dbReference>
<comment type="cofactor">
    <cofactor evidence="7">
        <name>Mg(2+)</name>
        <dbReference type="ChEBI" id="CHEBI:18420"/>
    </cofactor>
    <cofactor evidence="7">
        <name>Mn(2+)</name>
        <dbReference type="ChEBI" id="CHEBI:29035"/>
    </cofactor>
</comment>
<gene>
    <name evidence="7" type="primary">menD</name>
    <name evidence="10" type="ORF">SAMN04488028_101347</name>
</gene>
<dbReference type="NCBIfam" id="TIGR00173">
    <property type="entry name" value="menD"/>
    <property type="match status" value="1"/>
</dbReference>
<dbReference type="PANTHER" id="PTHR42916:SF1">
    <property type="entry name" value="PROTEIN PHYLLO, CHLOROPLASTIC"/>
    <property type="match status" value="1"/>
</dbReference>
<keyword evidence="5 7" id="KW-0786">Thiamine pyrophosphate</keyword>
<dbReference type="UniPathway" id="UPA01057">
    <property type="reaction ID" value="UER00164"/>
</dbReference>
<evidence type="ECO:0000313" key="10">
    <source>
        <dbReference type="EMBL" id="SHJ51027.1"/>
    </source>
</evidence>
<comment type="pathway">
    <text evidence="7">Quinol/quinone metabolism; menaquinone biosynthesis.</text>
</comment>
<dbReference type="GO" id="GO:0030976">
    <property type="term" value="F:thiamine pyrophosphate binding"/>
    <property type="evidence" value="ECO:0007669"/>
    <property type="project" value="UniProtKB-UniRule"/>
</dbReference>
<keyword evidence="6 7" id="KW-0464">Manganese</keyword>
<feature type="domain" description="Menaquinone biosynthesis protein MenD middle" evidence="9">
    <location>
        <begin position="193"/>
        <end position="384"/>
    </location>
</feature>
<dbReference type="SUPFAM" id="SSF52518">
    <property type="entry name" value="Thiamin diphosphate-binding fold (THDP-binding)"/>
    <property type="match status" value="2"/>
</dbReference>